<dbReference type="InterPro" id="IPR044822">
    <property type="entry name" value="Myb_DNA-bind_4"/>
</dbReference>
<dbReference type="Proteomes" id="UP001153954">
    <property type="component" value="Unassembled WGS sequence"/>
</dbReference>
<proteinExistence type="predicted"/>
<dbReference type="AlphaFoldDB" id="A0AAU9TS43"/>
<keyword evidence="4" id="KW-1185">Reference proteome</keyword>
<organism evidence="3 4">
    <name type="scientific">Euphydryas editha</name>
    <name type="common">Edith's checkerspot</name>
    <dbReference type="NCBI Taxonomy" id="104508"/>
    <lineage>
        <taxon>Eukaryota</taxon>
        <taxon>Metazoa</taxon>
        <taxon>Ecdysozoa</taxon>
        <taxon>Arthropoda</taxon>
        <taxon>Hexapoda</taxon>
        <taxon>Insecta</taxon>
        <taxon>Pterygota</taxon>
        <taxon>Neoptera</taxon>
        <taxon>Endopterygota</taxon>
        <taxon>Lepidoptera</taxon>
        <taxon>Glossata</taxon>
        <taxon>Ditrysia</taxon>
        <taxon>Papilionoidea</taxon>
        <taxon>Nymphalidae</taxon>
        <taxon>Nymphalinae</taxon>
        <taxon>Euphydryas</taxon>
    </lineage>
</organism>
<name>A0AAU9TS43_EUPED</name>
<evidence type="ECO:0000313" key="4">
    <source>
        <dbReference type="Proteomes" id="UP001153954"/>
    </source>
</evidence>
<dbReference type="PANTHER" id="PTHR47595:SF1">
    <property type="entry name" value="MYB_SANT-LIKE DNA-BINDING DOMAIN-CONTAINING PROTEIN"/>
    <property type="match status" value="1"/>
</dbReference>
<gene>
    <name evidence="3" type="ORF">EEDITHA_LOCUS4497</name>
</gene>
<evidence type="ECO:0000256" key="1">
    <source>
        <dbReference type="SAM" id="MobiDB-lite"/>
    </source>
</evidence>
<evidence type="ECO:0000313" key="3">
    <source>
        <dbReference type="EMBL" id="CAH2088327.1"/>
    </source>
</evidence>
<dbReference type="PANTHER" id="PTHR47595">
    <property type="entry name" value="HEAT SHOCK 70 KDA PROTEIN 14"/>
    <property type="match status" value="1"/>
</dbReference>
<feature type="compositionally biased region" description="Polar residues" evidence="1">
    <location>
        <begin position="85"/>
        <end position="125"/>
    </location>
</feature>
<sequence length="304" mass="34571">MTSLFATTSRPLRPQNIDGSECAFTITWREFIKTTMATRLTFYDPETDTAVELILSEEDARRAENDLQFATALMNSALQERATRQGKTTNVKSQQGDADNTDPDSPNTEGHSQSAHQGDTVTSEESGLYRWTTEMVLFLLDNYVEREEKFSSGKFSQKKNWEDIAEAMRSKSPLITGPQCAAKMRSLKKTYKSVKDHNNKSGNDRRKWLFYEKMDTIFQSKAWASPVAVASSSGVSSQRSQESKSEVSSESSSSRKTKENMASLLKKRLQQKKEEEEARAKRHKERMEMDEKMLALLSKLVENK</sequence>
<reference evidence="3" key="1">
    <citation type="submission" date="2022-03" db="EMBL/GenBank/DDBJ databases">
        <authorList>
            <person name="Tunstrom K."/>
        </authorList>
    </citation>
    <scope>NUCLEOTIDE SEQUENCE</scope>
</reference>
<dbReference type="Pfam" id="PF13837">
    <property type="entry name" value="Myb_DNA-bind_4"/>
    <property type="match status" value="1"/>
</dbReference>
<feature type="compositionally biased region" description="Basic and acidic residues" evidence="1">
    <location>
        <begin position="271"/>
        <end position="291"/>
    </location>
</feature>
<dbReference type="Gene3D" id="1.10.10.60">
    <property type="entry name" value="Homeodomain-like"/>
    <property type="match status" value="1"/>
</dbReference>
<dbReference type="EMBL" id="CAKOGL010000007">
    <property type="protein sequence ID" value="CAH2088327.1"/>
    <property type="molecule type" value="Genomic_DNA"/>
</dbReference>
<feature type="region of interest" description="Disordered" evidence="1">
    <location>
        <begin position="80"/>
        <end position="125"/>
    </location>
</feature>
<comment type="caution">
    <text evidence="3">The sequence shown here is derived from an EMBL/GenBank/DDBJ whole genome shotgun (WGS) entry which is preliminary data.</text>
</comment>
<evidence type="ECO:0000259" key="2">
    <source>
        <dbReference type="Pfam" id="PF13837"/>
    </source>
</evidence>
<feature type="domain" description="Myb/SANT-like DNA-binding" evidence="2">
    <location>
        <begin position="130"/>
        <end position="217"/>
    </location>
</feature>
<accession>A0AAU9TS43</accession>
<feature type="region of interest" description="Disordered" evidence="1">
    <location>
        <begin position="232"/>
        <end position="291"/>
    </location>
</feature>
<protein>
    <recommendedName>
        <fullName evidence="2">Myb/SANT-like DNA-binding domain-containing protein</fullName>
    </recommendedName>
</protein>